<dbReference type="PANTHER" id="PTHR31972">
    <property type="entry name" value="EXPRESSED PROTEIN"/>
    <property type="match status" value="1"/>
</dbReference>
<organism evidence="1 2">
    <name type="scientific">Rehmannia glutinosa</name>
    <name type="common">Chinese foxglove</name>
    <dbReference type="NCBI Taxonomy" id="99300"/>
    <lineage>
        <taxon>Eukaryota</taxon>
        <taxon>Viridiplantae</taxon>
        <taxon>Streptophyta</taxon>
        <taxon>Embryophyta</taxon>
        <taxon>Tracheophyta</taxon>
        <taxon>Spermatophyta</taxon>
        <taxon>Magnoliopsida</taxon>
        <taxon>eudicotyledons</taxon>
        <taxon>Gunneridae</taxon>
        <taxon>Pentapetalae</taxon>
        <taxon>asterids</taxon>
        <taxon>lamiids</taxon>
        <taxon>Lamiales</taxon>
        <taxon>Orobanchaceae</taxon>
        <taxon>Rehmannieae</taxon>
        <taxon>Rehmannia</taxon>
    </lineage>
</organism>
<proteinExistence type="predicted"/>
<reference evidence="1 2" key="1">
    <citation type="journal article" date="2021" name="Comput. Struct. Biotechnol. J.">
        <title>De novo genome assembly of the potent medicinal plant Rehmannia glutinosa using nanopore technology.</title>
        <authorList>
            <person name="Ma L."/>
            <person name="Dong C."/>
            <person name="Song C."/>
            <person name="Wang X."/>
            <person name="Zheng X."/>
            <person name="Niu Y."/>
            <person name="Chen S."/>
            <person name="Feng W."/>
        </authorList>
    </citation>
    <scope>NUCLEOTIDE SEQUENCE [LARGE SCALE GENOMIC DNA]</scope>
    <source>
        <strain evidence="1">DH-2019</strain>
    </source>
</reference>
<dbReference type="EMBL" id="JABTTQ020000355">
    <property type="protein sequence ID" value="KAK6139913.1"/>
    <property type="molecule type" value="Genomic_DNA"/>
</dbReference>
<dbReference type="Pfam" id="PF05910">
    <property type="entry name" value="DUF868"/>
    <property type="match status" value="1"/>
</dbReference>
<dbReference type="InterPro" id="IPR008586">
    <property type="entry name" value="DUF868_pln"/>
</dbReference>
<gene>
    <name evidence="1" type="ORF">DH2020_026358</name>
</gene>
<keyword evidence="2" id="KW-1185">Reference proteome</keyword>
<sequence>MKNIAICYGENAIKISDSYCSGHSNHAYSNSSHLMTPSIQNSVTSIYKIKISTENKQFLVRLTWCNPLNRGFSFSIFEFPFSISKFGKSFKLLRKERGARNFEFGNFRFEIIWDLSRAKYDCGPEPISGFYVLVLVNSELSLNLGDMEKLESDVKKRVSEARLSEFSLISRREYFSGNALFSTRARFCETGIYHDILIKRSGEDETMLNNPVLSVYVDKKNVIEVKRLQWNFRGNQSIFLDGLLVDLMWDVHDWCFGPKSGYAVFLFRTRRGLDSRLWLEEKSFEQNDQEEKVGFSFLICACKKPD</sequence>
<dbReference type="Proteomes" id="UP001318860">
    <property type="component" value="Unassembled WGS sequence"/>
</dbReference>
<evidence type="ECO:0000313" key="1">
    <source>
        <dbReference type="EMBL" id="KAK6139913.1"/>
    </source>
</evidence>
<dbReference type="PANTHER" id="PTHR31972:SF16">
    <property type="entry name" value="FAMILY PROTEIN, PUTATIVE (DUF868)-RELATED"/>
    <property type="match status" value="1"/>
</dbReference>
<evidence type="ECO:0000313" key="2">
    <source>
        <dbReference type="Proteomes" id="UP001318860"/>
    </source>
</evidence>
<name>A0ABR0VX67_REHGL</name>
<protein>
    <submittedName>
        <fullName evidence="1">Uncharacterized protein</fullName>
    </submittedName>
</protein>
<accession>A0ABR0VX67</accession>
<comment type="caution">
    <text evidence="1">The sequence shown here is derived from an EMBL/GenBank/DDBJ whole genome shotgun (WGS) entry which is preliminary data.</text>
</comment>